<dbReference type="SMART" id="SM00255">
    <property type="entry name" value="TIR"/>
    <property type="match status" value="1"/>
</dbReference>
<dbReference type="InterPro" id="IPR000157">
    <property type="entry name" value="TIR_dom"/>
</dbReference>
<evidence type="ECO:0000256" key="6">
    <source>
        <dbReference type="ARBA" id="ARBA00022737"/>
    </source>
</evidence>
<comment type="similarity">
    <text evidence="2">Belongs to the Toll-like receptor family.</text>
</comment>
<evidence type="ECO:0000256" key="3">
    <source>
        <dbReference type="ARBA" id="ARBA00022614"/>
    </source>
</evidence>
<evidence type="ECO:0000256" key="1">
    <source>
        <dbReference type="ARBA" id="ARBA00004479"/>
    </source>
</evidence>
<organism evidence="14 15">
    <name type="scientific">Biomphalaria glabrata</name>
    <name type="common">Bloodfluke planorb</name>
    <name type="synonym">Freshwater snail</name>
    <dbReference type="NCBI Taxonomy" id="6526"/>
    <lineage>
        <taxon>Eukaryota</taxon>
        <taxon>Metazoa</taxon>
        <taxon>Spiralia</taxon>
        <taxon>Lophotrochozoa</taxon>
        <taxon>Mollusca</taxon>
        <taxon>Gastropoda</taxon>
        <taxon>Heterobranchia</taxon>
        <taxon>Euthyneura</taxon>
        <taxon>Panpulmonata</taxon>
        <taxon>Hygrophila</taxon>
        <taxon>Lymnaeoidea</taxon>
        <taxon>Planorbidae</taxon>
        <taxon>Biomphalaria</taxon>
    </lineage>
</organism>
<evidence type="ECO:0000256" key="2">
    <source>
        <dbReference type="ARBA" id="ARBA00009634"/>
    </source>
</evidence>
<evidence type="ECO:0000256" key="7">
    <source>
        <dbReference type="ARBA" id="ARBA00022989"/>
    </source>
</evidence>
<dbReference type="RefSeq" id="XP_055901217.1">
    <property type="nucleotide sequence ID" value="XM_056045242.1"/>
</dbReference>
<keyword evidence="7 11" id="KW-1133">Transmembrane helix</keyword>
<dbReference type="InterPro" id="IPR017241">
    <property type="entry name" value="Toll-like_receptor"/>
</dbReference>
<name>A0A9W3BP56_BIOGL</name>
<dbReference type="InterPro" id="IPR035897">
    <property type="entry name" value="Toll_tir_struct_dom_sf"/>
</dbReference>
<protein>
    <submittedName>
        <fullName evidence="15">Toll-like receptor 4</fullName>
    </submittedName>
</protein>
<dbReference type="GO" id="GO:0002224">
    <property type="term" value="P:toll-like receptor signaling pathway"/>
    <property type="evidence" value="ECO:0007669"/>
    <property type="project" value="InterPro"/>
</dbReference>
<feature type="signal peptide" evidence="12">
    <location>
        <begin position="1"/>
        <end position="26"/>
    </location>
</feature>
<gene>
    <name evidence="15" type="primary">LOC129928848</name>
</gene>
<feature type="transmembrane region" description="Helical" evidence="11">
    <location>
        <begin position="698"/>
        <end position="722"/>
    </location>
</feature>
<keyword evidence="9" id="KW-0675">Receptor</keyword>
<dbReference type="AlphaFoldDB" id="A0A9W3BP56"/>
<dbReference type="SMART" id="SM00369">
    <property type="entry name" value="LRR_TYP"/>
    <property type="match status" value="5"/>
</dbReference>
<dbReference type="Proteomes" id="UP001165740">
    <property type="component" value="Chromosome 10"/>
</dbReference>
<evidence type="ECO:0000256" key="11">
    <source>
        <dbReference type="SAM" id="Phobius"/>
    </source>
</evidence>
<dbReference type="OMA" id="MTIRILN"/>
<dbReference type="GO" id="GO:0006955">
    <property type="term" value="P:immune response"/>
    <property type="evidence" value="ECO:0007669"/>
    <property type="project" value="InterPro"/>
</dbReference>
<evidence type="ECO:0000256" key="8">
    <source>
        <dbReference type="ARBA" id="ARBA00023136"/>
    </source>
</evidence>
<dbReference type="PANTHER" id="PTHR24365:SF541">
    <property type="entry name" value="PROTEIN TOLL-RELATED"/>
    <property type="match status" value="1"/>
</dbReference>
<dbReference type="InterPro" id="IPR032675">
    <property type="entry name" value="LRR_dom_sf"/>
</dbReference>
<dbReference type="OrthoDB" id="6148273at2759"/>
<proteinExistence type="inferred from homology"/>
<feature type="domain" description="TIR" evidence="13">
    <location>
        <begin position="752"/>
        <end position="889"/>
    </location>
</feature>
<keyword evidence="10" id="KW-0325">Glycoprotein</keyword>
<dbReference type="PANTHER" id="PTHR24365">
    <property type="entry name" value="TOLL-LIKE RECEPTOR"/>
    <property type="match status" value="1"/>
</dbReference>
<dbReference type="SUPFAM" id="SSF52058">
    <property type="entry name" value="L domain-like"/>
    <property type="match status" value="2"/>
</dbReference>
<evidence type="ECO:0000313" key="15">
    <source>
        <dbReference type="RefSeq" id="XP_055901217.1"/>
    </source>
</evidence>
<comment type="subcellular location">
    <subcellularLocation>
        <location evidence="1">Membrane</location>
        <topology evidence="1">Single-pass type I membrane protein</topology>
    </subcellularLocation>
</comment>
<dbReference type="InterPro" id="IPR003591">
    <property type="entry name" value="Leu-rich_rpt_typical-subtyp"/>
</dbReference>
<keyword evidence="4 11" id="KW-0812">Transmembrane</keyword>
<dbReference type="GO" id="GO:0004888">
    <property type="term" value="F:transmembrane signaling receptor activity"/>
    <property type="evidence" value="ECO:0007669"/>
    <property type="project" value="InterPro"/>
</dbReference>
<dbReference type="GO" id="GO:0005886">
    <property type="term" value="C:plasma membrane"/>
    <property type="evidence" value="ECO:0007669"/>
    <property type="project" value="TreeGrafter"/>
</dbReference>
<dbReference type="PROSITE" id="PS50104">
    <property type="entry name" value="TIR"/>
    <property type="match status" value="1"/>
</dbReference>
<dbReference type="GeneID" id="129928848"/>
<evidence type="ECO:0000256" key="12">
    <source>
        <dbReference type="SAM" id="SignalP"/>
    </source>
</evidence>
<evidence type="ECO:0000259" key="13">
    <source>
        <dbReference type="PROSITE" id="PS50104"/>
    </source>
</evidence>
<dbReference type="PIRSF" id="PIRSF037595">
    <property type="entry name" value="Toll-like_receptor"/>
    <property type="match status" value="1"/>
</dbReference>
<dbReference type="Gene3D" id="3.40.50.10140">
    <property type="entry name" value="Toll/interleukin-1 receptor homology (TIR) domain"/>
    <property type="match status" value="1"/>
</dbReference>
<accession>A0A9W3BP56</accession>
<reference evidence="15" key="1">
    <citation type="submission" date="2025-08" db="UniProtKB">
        <authorList>
            <consortium name="RefSeq"/>
        </authorList>
    </citation>
    <scope>IDENTIFICATION</scope>
</reference>
<dbReference type="Pfam" id="PF13855">
    <property type="entry name" value="LRR_8"/>
    <property type="match status" value="2"/>
</dbReference>
<keyword evidence="14" id="KW-1185">Reference proteome</keyword>
<evidence type="ECO:0000256" key="5">
    <source>
        <dbReference type="ARBA" id="ARBA00022729"/>
    </source>
</evidence>
<dbReference type="SUPFAM" id="SSF52200">
    <property type="entry name" value="Toll/Interleukin receptor TIR domain"/>
    <property type="match status" value="1"/>
</dbReference>
<evidence type="ECO:0000313" key="14">
    <source>
        <dbReference type="Proteomes" id="UP001165740"/>
    </source>
</evidence>
<keyword evidence="6" id="KW-0677">Repeat</keyword>
<keyword evidence="5 12" id="KW-0732">Signal</keyword>
<evidence type="ECO:0000256" key="10">
    <source>
        <dbReference type="ARBA" id="ARBA00023180"/>
    </source>
</evidence>
<dbReference type="InterPro" id="IPR001611">
    <property type="entry name" value="Leu-rich_rpt"/>
</dbReference>
<dbReference type="Pfam" id="PF13676">
    <property type="entry name" value="TIR_2"/>
    <property type="match status" value="1"/>
</dbReference>
<keyword evidence="8 11" id="KW-0472">Membrane</keyword>
<evidence type="ECO:0000256" key="9">
    <source>
        <dbReference type="ARBA" id="ARBA00023170"/>
    </source>
</evidence>
<dbReference type="Gene3D" id="3.80.10.10">
    <property type="entry name" value="Ribonuclease Inhibitor"/>
    <property type="match status" value="4"/>
</dbReference>
<sequence>MPQRVRQSLLRNTLLIYITVSSVTISADVCSEKLSDGAVDPCISPYQDTVHYSPKFFPQVGTKIKAVTLSDDSKWKFGNKGDLIEKEYQCVCTPIFCDCSWLNLTTVPQNLPKSIVALNLAQNFIRDLPNCSFCNYTNLMHLDLTRNELTKFQVGSFWGLANLTILNLYNNTIFYSSKNFPAGVFEPLRSLRCLKINRNLHASYKRSFSYPDLALANLVSLESLYLDGISDLNFGKGFGKLTKLRTLVLAGHLEGFCQVGSLTNKTFRNLGQITSLNISSCNLRGENVSSDMFKPLVNLISLDVSFNLALGLSIFLAALKNVNTIEVLRMNFIDSSYLPSVTITQYMVQCLPSALRTLEAQGNNFESMAQGVLQYMPPNLSYVDVGGNRFLYGAYIQELKSLRNLKVLKINAGNDLHNIPKYVPKMSVCLRPGEVRTNDADPMLEPLVIRLPPKLLCLDMRNAGLKYLLSELTFDDNNSLESLLLSQNDFPGVYGPFKGLRKVKRLTLDQCFVNEINPYFFKEMDTLEELEINDNQLGGFFQENPNISIFKYLKKLTYIDLSNNALPVVHTRQFEGVNNLEEINLSQNNMWTFFINISAMDKLRVLNLSRTQHSSLPLETRQHIDFLLTSHEVKVDMSYTPILCECSNRDFLTWMTKSPAFDVTFANYVCPFDDSSFKEITDAFQTTMRNLNLKCADYTVLFLVVVCVTLSLVIFVAGAVLYRFRWRLRYMYYAAYLMFNGKIQKDKKLQNFPFDVFMSYANEDEEFILEELLPELNRRNVKVLVHGRDFAVGEFIGTNILTAIKQSRKTLVILTSYLIKSHWCNFEIQMANVESVNTGRPVLMFLILEAIHTTKLTSDLLYHLNNNTYTMYPHEETTGLFWDKLARDLLQP</sequence>
<evidence type="ECO:0000256" key="4">
    <source>
        <dbReference type="ARBA" id="ARBA00022692"/>
    </source>
</evidence>
<feature type="chain" id="PRO_5040729196" evidence="12">
    <location>
        <begin position="27"/>
        <end position="892"/>
    </location>
</feature>
<keyword evidence="3" id="KW-0433">Leucine-rich repeat</keyword>